<dbReference type="Proteomes" id="UP000199495">
    <property type="component" value="Unassembled WGS sequence"/>
</dbReference>
<keyword evidence="3" id="KW-0282">Flagellum</keyword>
<feature type="transmembrane region" description="Helical" evidence="2">
    <location>
        <begin position="12"/>
        <end position="35"/>
    </location>
</feature>
<evidence type="ECO:0000313" key="3">
    <source>
        <dbReference type="EMBL" id="SDG93652.1"/>
    </source>
</evidence>
<dbReference type="EMBL" id="FNCS01000013">
    <property type="protein sequence ID" value="SDG93652.1"/>
    <property type="molecule type" value="Genomic_DNA"/>
</dbReference>
<dbReference type="InterPro" id="IPR052205">
    <property type="entry name" value="FliO/MopB"/>
</dbReference>
<evidence type="ECO:0000313" key="4">
    <source>
        <dbReference type="Proteomes" id="UP000199495"/>
    </source>
</evidence>
<dbReference type="AlphaFoldDB" id="A0A1G7YAY5"/>
<dbReference type="OrthoDB" id="8456606at2"/>
<dbReference type="RefSeq" id="WP_090597750.1">
    <property type="nucleotide sequence ID" value="NZ_FNCS01000013.1"/>
</dbReference>
<protein>
    <submittedName>
        <fullName evidence="3">Flagellar biosynthesis protein, FliO</fullName>
    </submittedName>
</protein>
<name>A0A1G7YAY5_9HYPH</name>
<proteinExistence type="predicted"/>
<keyword evidence="2" id="KW-0472">Membrane</keyword>
<feature type="compositionally biased region" description="Polar residues" evidence="1">
    <location>
        <begin position="160"/>
        <end position="174"/>
    </location>
</feature>
<organism evidence="3 4">
    <name type="scientific">Pelagibacterium luteolum</name>
    <dbReference type="NCBI Taxonomy" id="440168"/>
    <lineage>
        <taxon>Bacteria</taxon>
        <taxon>Pseudomonadati</taxon>
        <taxon>Pseudomonadota</taxon>
        <taxon>Alphaproteobacteria</taxon>
        <taxon>Hyphomicrobiales</taxon>
        <taxon>Devosiaceae</taxon>
        <taxon>Pelagibacterium</taxon>
    </lineage>
</organism>
<keyword evidence="4" id="KW-1185">Reference proteome</keyword>
<keyword evidence="2" id="KW-0812">Transmembrane</keyword>
<evidence type="ECO:0000256" key="2">
    <source>
        <dbReference type="SAM" id="Phobius"/>
    </source>
</evidence>
<gene>
    <name evidence="3" type="ORF">SAMN04487974_11325</name>
</gene>
<sequence>MQFLTSLFGGETNFVTVAIALAIVIVLIVLAVWLVKLVGDATRNVGRGRNRRLMVIDSIAIDNKRQAVIIRRDDAEHLIVIGGPNDLVVESGFEAPVEVAQRAPRRRQTTAPAPEPTPAPAPATPSQPASKSLRHTGLLRPVESEPKLDGGNPDKPGRLSTDSAKSVAMSASTTVDHEPTIEPREREYSDHGPNKI</sequence>
<dbReference type="PANTHER" id="PTHR38766">
    <property type="entry name" value="FLAGELLAR PROTEIN FLIO"/>
    <property type="match status" value="1"/>
</dbReference>
<dbReference type="PANTHER" id="PTHR38766:SF1">
    <property type="entry name" value="FLAGELLAR PROTEIN FLIO"/>
    <property type="match status" value="1"/>
</dbReference>
<feature type="region of interest" description="Disordered" evidence="1">
    <location>
        <begin position="99"/>
        <end position="196"/>
    </location>
</feature>
<feature type="compositionally biased region" description="Pro residues" evidence="1">
    <location>
        <begin position="113"/>
        <end position="125"/>
    </location>
</feature>
<evidence type="ECO:0000256" key="1">
    <source>
        <dbReference type="SAM" id="MobiDB-lite"/>
    </source>
</evidence>
<keyword evidence="2" id="KW-1133">Transmembrane helix</keyword>
<accession>A0A1G7YAY5</accession>
<keyword evidence="3" id="KW-0969">Cilium</keyword>
<dbReference type="STRING" id="440168.SAMN04487974_11325"/>
<feature type="compositionally biased region" description="Basic and acidic residues" evidence="1">
    <location>
        <begin position="175"/>
        <end position="196"/>
    </location>
</feature>
<keyword evidence="3" id="KW-0966">Cell projection</keyword>
<reference evidence="3 4" key="1">
    <citation type="submission" date="2016-10" db="EMBL/GenBank/DDBJ databases">
        <authorList>
            <person name="de Groot N.N."/>
        </authorList>
    </citation>
    <scope>NUCLEOTIDE SEQUENCE [LARGE SCALE GENOMIC DNA]</scope>
    <source>
        <strain evidence="3 4">CGMCC 1.10267</strain>
    </source>
</reference>